<sequence length="151" mass="16299">MHTCVDGPIAVVLTACGPLSRRSPDPPLHPLIMLPERLLAPAPSAQAPEAALDEWERAAVAYRAIWQGAVALRPVPGWSGRLDLPSGALLIRRPDRQILYQGTMETSSRWRAAVRSGGAAGLIIAPWQSMAETDLIFDDRVRCVPIAFDGA</sequence>
<dbReference type="AlphaFoldDB" id="A0A1J4NK49"/>
<organism evidence="1 2">
    <name type="scientific">Streptomyces mangrovisoli</name>
    <dbReference type="NCBI Taxonomy" id="1428628"/>
    <lineage>
        <taxon>Bacteria</taxon>
        <taxon>Bacillati</taxon>
        <taxon>Actinomycetota</taxon>
        <taxon>Actinomycetes</taxon>
        <taxon>Kitasatosporales</taxon>
        <taxon>Streptomycetaceae</taxon>
        <taxon>Streptomyces</taxon>
    </lineage>
</organism>
<evidence type="ECO:0000313" key="1">
    <source>
        <dbReference type="EMBL" id="OIJ62761.1"/>
    </source>
</evidence>
<evidence type="ECO:0000313" key="2">
    <source>
        <dbReference type="Proteomes" id="UP000034196"/>
    </source>
</evidence>
<keyword evidence="2" id="KW-1185">Reference proteome</keyword>
<proteinExistence type="predicted"/>
<gene>
    <name evidence="1" type="ORF">WN71_037775</name>
</gene>
<dbReference type="Proteomes" id="UP000034196">
    <property type="component" value="Unassembled WGS sequence"/>
</dbReference>
<reference evidence="1" key="1">
    <citation type="submission" date="2016-10" db="EMBL/GenBank/DDBJ databases">
        <title>Genome sequence of Streptomyces mangrovisoli MUSC 149.</title>
        <authorList>
            <person name="Lee L.-H."/>
            <person name="Ser H.-L."/>
        </authorList>
    </citation>
    <scope>NUCLEOTIDE SEQUENCE [LARGE SCALE GENOMIC DNA]</scope>
    <source>
        <strain evidence="1">MUSC 149</strain>
    </source>
</reference>
<dbReference type="EMBL" id="LAVA02000140">
    <property type="protein sequence ID" value="OIJ62761.1"/>
    <property type="molecule type" value="Genomic_DNA"/>
</dbReference>
<protein>
    <submittedName>
        <fullName evidence="1">Uncharacterized protein</fullName>
    </submittedName>
</protein>
<comment type="caution">
    <text evidence="1">The sequence shown here is derived from an EMBL/GenBank/DDBJ whole genome shotgun (WGS) entry which is preliminary data.</text>
</comment>
<name>A0A1J4NK49_9ACTN</name>
<dbReference type="RefSeq" id="WP_046592391.1">
    <property type="nucleotide sequence ID" value="NZ_LAVA02000140.1"/>
</dbReference>
<accession>A0A1J4NK49</accession>